<feature type="compositionally biased region" description="Low complexity" evidence="1">
    <location>
        <begin position="49"/>
        <end position="82"/>
    </location>
</feature>
<sequence length="364" mass="39250">MSIFDDTEPPPSYEEAVGGSSSNNPFRRQPPPPPPRRTPRPLSQIYTTNSSSRSNNNPFTHNNSNPKTNNNVNRSNSTPVRNGNPYSTPPTTPSGPSSTAPTRQPAQTFQQILPAIQPPRQFPPSFNLYRDAFPVSRRSFFLGEHQAAPLYAVTAWTGWTSRANLVLHNGAADDAPPLATVSYDPWGRRMDVGLPPLAPAHPAAIANAPVSIQMPTAARQKFVFRVEIPWPHNSSNNNSAAVGINGHQQQQQQRRKESFEWRRSNSLAVAGLGGRSQGWKLVRLSSEVPPHDPAALAAAVLGGGPPSGDGCEVVAVCAQAVMSMTKLWKFAFVGTGSSGALGERWAVMAVVTGLAIWDQESRGN</sequence>
<accession>A0AAN9TZE7</accession>
<evidence type="ECO:0000256" key="1">
    <source>
        <dbReference type="SAM" id="MobiDB-lite"/>
    </source>
</evidence>
<feature type="region of interest" description="Disordered" evidence="1">
    <location>
        <begin position="235"/>
        <end position="260"/>
    </location>
</feature>
<dbReference type="EMBL" id="JAJSPL020000043">
    <property type="protein sequence ID" value="KAK7734221.1"/>
    <property type="molecule type" value="Genomic_DNA"/>
</dbReference>
<evidence type="ECO:0000313" key="3">
    <source>
        <dbReference type="Proteomes" id="UP001320245"/>
    </source>
</evidence>
<organism evidence="2 3">
    <name type="scientific">Cytospora paraplurivora</name>
    <dbReference type="NCBI Taxonomy" id="2898453"/>
    <lineage>
        <taxon>Eukaryota</taxon>
        <taxon>Fungi</taxon>
        <taxon>Dikarya</taxon>
        <taxon>Ascomycota</taxon>
        <taxon>Pezizomycotina</taxon>
        <taxon>Sordariomycetes</taxon>
        <taxon>Sordariomycetidae</taxon>
        <taxon>Diaporthales</taxon>
        <taxon>Cytosporaceae</taxon>
        <taxon>Cytospora</taxon>
    </lineage>
</organism>
<reference evidence="2 3" key="1">
    <citation type="journal article" date="2023" name="PLoS ONE">
        <title>Cytospora paraplurivora sp. nov. isolated from orchards with fruit tree decline syndrome in Ontario, Canada.</title>
        <authorList>
            <person name="Ilyukhin E."/>
            <person name="Nguyen H.D.T."/>
            <person name="Castle A.J."/>
            <person name="Ellouze W."/>
        </authorList>
    </citation>
    <scope>NUCLEOTIDE SEQUENCE [LARGE SCALE GENOMIC DNA]</scope>
    <source>
        <strain evidence="2 3">FDS-564</strain>
    </source>
</reference>
<name>A0AAN9TZE7_9PEZI</name>
<dbReference type="Proteomes" id="UP001320245">
    <property type="component" value="Unassembled WGS sequence"/>
</dbReference>
<evidence type="ECO:0000313" key="2">
    <source>
        <dbReference type="EMBL" id="KAK7734221.1"/>
    </source>
</evidence>
<gene>
    <name evidence="2" type="ORF">SLS53_007869</name>
</gene>
<proteinExistence type="predicted"/>
<comment type="caution">
    <text evidence="2">The sequence shown here is derived from an EMBL/GenBank/DDBJ whole genome shotgun (WGS) entry which is preliminary data.</text>
</comment>
<keyword evidence="3" id="KW-1185">Reference proteome</keyword>
<dbReference type="AlphaFoldDB" id="A0AAN9TZE7"/>
<protein>
    <submittedName>
        <fullName evidence="2">Uncharacterized protein</fullName>
    </submittedName>
</protein>
<feature type="region of interest" description="Disordered" evidence="1">
    <location>
        <begin position="1"/>
        <end position="105"/>
    </location>
</feature>